<name>A0A378A2D6_KLEPN</name>
<sequence>MAALPTHETLPADHKAAIRQMKQALRAQIGDVQAVFDKLSARISERLQEI</sequence>
<evidence type="ECO:0000313" key="2">
    <source>
        <dbReference type="Proteomes" id="UP000254020"/>
    </source>
</evidence>
<gene>
    <name evidence="1" type="primary">ybiU_1</name>
    <name evidence="1" type="ORF">NCTC9504_04480</name>
</gene>
<accession>A0A378A2D6</accession>
<dbReference type="Proteomes" id="UP000254020">
    <property type="component" value="Unassembled WGS sequence"/>
</dbReference>
<dbReference type="EMBL" id="UGMA01000005">
    <property type="protein sequence ID" value="STU95051.1"/>
    <property type="molecule type" value="Genomic_DNA"/>
</dbReference>
<dbReference type="SUPFAM" id="SSF51197">
    <property type="entry name" value="Clavaminate synthase-like"/>
    <property type="match status" value="1"/>
</dbReference>
<reference evidence="1 2" key="1">
    <citation type="submission" date="2018-06" db="EMBL/GenBank/DDBJ databases">
        <authorList>
            <consortium name="Pathogen Informatics"/>
            <person name="Doyle S."/>
        </authorList>
    </citation>
    <scope>NUCLEOTIDE SEQUENCE [LARGE SCALE GENOMIC DNA]</scope>
    <source>
        <strain evidence="1 2">NCTC9504</strain>
    </source>
</reference>
<evidence type="ECO:0000313" key="1">
    <source>
        <dbReference type="EMBL" id="STU95051.1"/>
    </source>
</evidence>
<protein>
    <submittedName>
        <fullName evidence="1">Uncharacterized protein</fullName>
    </submittedName>
</protein>
<organism evidence="1 2">
    <name type="scientific">Klebsiella pneumoniae subsp. pneumoniae</name>
    <dbReference type="NCBI Taxonomy" id="72407"/>
    <lineage>
        <taxon>Bacteria</taxon>
        <taxon>Pseudomonadati</taxon>
        <taxon>Pseudomonadota</taxon>
        <taxon>Gammaproteobacteria</taxon>
        <taxon>Enterobacterales</taxon>
        <taxon>Enterobacteriaceae</taxon>
        <taxon>Klebsiella/Raoultella group</taxon>
        <taxon>Klebsiella</taxon>
        <taxon>Klebsiella pneumoniae complex</taxon>
    </lineage>
</organism>
<proteinExistence type="predicted"/>
<dbReference type="AlphaFoldDB" id="A0A378A2D6"/>